<sequence length="117" mass="12695">MNHDDGGVNTSICTDQLSSEDSEFGSNKRWGNNISPVYGGAFEISNLSPIFDSTSTIPQNNSTSLLRVRTDASLGCQLGKDKQPVQEGTCLIGTMQVYRFILKTKDLTISGTLPYSI</sequence>
<keyword evidence="3" id="KW-1185">Reference proteome</keyword>
<feature type="region of interest" description="Disordered" evidence="1">
    <location>
        <begin position="1"/>
        <end position="30"/>
    </location>
</feature>
<dbReference type="Proteomes" id="UP000245910">
    <property type="component" value="Chromosome I"/>
</dbReference>
<evidence type="ECO:0000313" key="2">
    <source>
        <dbReference type="EMBL" id="CEI64901.1"/>
    </source>
</evidence>
<organism evidence="2 3">
    <name type="scientific">Fusarium venenatum</name>
    <dbReference type="NCBI Taxonomy" id="56646"/>
    <lineage>
        <taxon>Eukaryota</taxon>
        <taxon>Fungi</taxon>
        <taxon>Dikarya</taxon>
        <taxon>Ascomycota</taxon>
        <taxon>Pezizomycotina</taxon>
        <taxon>Sordariomycetes</taxon>
        <taxon>Hypocreomycetidae</taxon>
        <taxon>Hypocreales</taxon>
        <taxon>Nectriaceae</taxon>
        <taxon>Fusarium</taxon>
    </lineage>
</organism>
<dbReference type="AlphaFoldDB" id="A0A2L2THM4"/>
<evidence type="ECO:0000313" key="3">
    <source>
        <dbReference type="Proteomes" id="UP000245910"/>
    </source>
</evidence>
<name>A0A2L2THM4_9HYPO</name>
<feature type="compositionally biased region" description="Polar residues" evidence="1">
    <location>
        <begin position="8"/>
        <end position="17"/>
    </location>
</feature>
<protein>
    <submittedName>
        <fullName evidence="2">Uncharacterized protein</fullName>
    </submittedName>
</protein>
<accession>A0A2L2THM4</accession>
<reference evidence="3" key="1">
    <citation type="submission" date="2014-10" db="EMBL/GenBank/DDBJ databases">
        <authorList>
            <person name="King R."/>
        </authorList>
    </citation>
    <scope>NUCLEOTIDE SEQUENCE [LARGE SCALE GENOMIC DNA]</scope>
    <source>
        <strain evidence="3">A3/5</strain>
    </source>
</reference>
<evidence type="ECO:0000256" key="1">
    <source>
        <dbReference type="SAM" id="MobiDB-lite"/>
    </source>
</evidence>
<dbReference type="EMBL" id="LN649229">
    <property type="protein sequence ID" value="CEI64901.1"/>
    <property type="molecule type" value="Genomic_DNA"/>
</dbReference>
<proteinExistence type="predicted"/>